<name>A0ABS2U6P2_9LEPT</name>
<proteinExistence type="predicted"/>
<organism evidence="2 3">
    <name type="scientific">Leptospira ainlahdjerensis</name>
    <dbReference type="NCBI Taxonomy" id="2810033"/>
    <lineage>
        <taxon>Bacteria</taxon>
        <taxon>Pseudomonadati</taxon>
        <taxon>Spirochaetota</taxon>
        <taxon>Spirochaetia</taxon>
        <taxon>Leptospirales</taxon>
        <taxon>Leptospiraceae</taxon>
        <taxon>Leptospira</taxon>
    </lineage>
</organism>
<dbReference type="RefSeq" id="WP_205278006.1">
    <property type="nucleotide sequence ID" value="NZ_JAFFPU010000006.1"/>
</dbReference>
<dbReference type="Pfam" id="PF07603">
    <property type="entry name" value="Lcl_C"/>
    <property type="match status" value="2"/>
</dbReference>
<sequence length="329" mass="35780">MDTGQNQCWTPGGVITACLGTGQDGEFTNTPRPRSFGSPTQHCRYTNDYTTLDQIHGLTWRTCAQGRANADCSGGTNTLISWDDANAGLPGSCSELNTLHGGNGYAGKTNWRVPTIRELFSLIHVSNIPKINTVSFPNTNFASSYLSDSSYVPVPTLNFVSLFNNTAIPTTLLPKNTNQFLRCVSGNQIPAFSFVDNGDETITDQNSRLLWQKCVGGISGALCTVNPPINFDWANSLAYCNGLNFAGRTDWRLPNTNELLSIADFTVAIPPAIVPVFFPNTPIAQLYWTSTTYQTIPSFAFAIDFTNARAYATNKALALPFTRCVTDAP</sequence>
<protein>
    <submittedName>
        <fullName evidence="2">DUF1566 domain-containing protein</fullName>
    </submittedName>
</protein>
<accession>A0ABS2U6P2</accession>
<comment type="caution">
    <text evidence="2">The sequence shown here is derived from an EMBL/GenBank/DDBJ whole genome shotgun (WGS) entry which is preliminary data.</text>
</comment>
<keyword evidence="3" id="KW-1185">Reference proteome</keyword>
<evidence type="ECO:0000313" key="2">
    <source>
        <dbReference type="EMBL" id="MBM9575799.1"/>
    </source>
</evidence>
<gene>
    <name evidence="2" type="ORF">JWG45_01405</name>
</gene>
<dbReference type="PANTHER" id="PTHR35812">
    <property type="entry name" value="LIPOPROTEIN"/>
    <property type="match status" value="1"/>
</dbReference>
<feature type="domain" description="Lcl C-terminal" evidence="1">
    <location>
        <begin position="50"/>
        <end position="184"/>
    </location>
</feature>
<dbReference type="Proteomes" id="UP000724686">
    <property type="component" value="Unassembled WGS sequence"/>
</dbReference>
<reference evidence="2 3" key="1">
    <citation type="submission" date="2021-02" db="EMBL/GenBank/DDBJ databases">
        <title>Leptospira ainlahdjerensis sp. nov., Leptospira ainazelensis sp. nov., Leptospira abararensis sp. nov. and Leptospira chreensis sp. nov., four new species isolated from water sources in Algeria.</title>
        <authorList>
            <person name="Amara Korba A."/>
            <person name="Kainiu M."/>
            <person name="Vincent A.T."/>
            <person name="Mariet J.-F."/>
            <person name="Veyrier F.J."/>
            <person name="Goarant C."/>
            <person name="Picardeau M."/>
        </authorList>
    </citation>
    <scope>NUCLEOTIDE SEQUENCE [LARGE SCALE GENOMIC DNA]</scope>
    <source>
        <strain evidence="2 3">201903070</strain>
    </source>
</reference>
<dbReference type="EMBL" id="JAFFPU010000006">
    <property type="protein sequence ID" value="MBM9575799.1"/>
    <property type="molecule type" value="Genomic_DNA"/>
</dbReference>
<dbReference type="PANTHER" id="PTHR35812:SF1">
    <property type="entry name" value="LIPOPROTEIN"/>
    <property type="match status" value="1"/>
</dbReference>
<evidence type="ECO:0000259" key="1">
    <source>
        <dbReference type="Pfam" id="PF07603"/>
    </source>
</evidence>
<feature type="domain" description="Lcl C-terminal" evidence="1">
    <location>
        <begin position="200"/>
        <end position="325"/>
    </location>
</feature>
<dbReference type="InterPro" id="IPR011460">
    <property type="entry name" value="Lcl_C"/>
</dbReference>
<evidence type="ECO:0000313" key="3">
    <source>
        <dbReference type="Proteomes" id="UP000724686"/>
    </source>
</evidence>